<dbReference type="OrthoDB" id="7477356at2"/>
<comment type="subcellular location">
    <subcellularLocation>
        <location evidence="1">Cytoplasm</location>
    </subcellularLocation>
</comment>
<sequence length="125" mass="13708">MPSGKVKWFDADKGFGFITGDDGQEVFLHASALPEGVTTLRAGAKLEYSIADGRRGPQAMFVELAEPAPSVSRNLRRKPTEMVPIVEDLIRMLDASSNALRRGRYPEHGHKLAQVLRAVADDFDA</sequence>
<dbReference type="InterPro" id="IPR002059">
    <property type="entry name" value="CSP_DNA-bd"/>
</dbReference>
<name>A0A1H3ZEH1_9ACTO</name>
<dbReference type="RefSeq" id="WP_092563386.1">
    <property type="nucleotide sequence ID" value="NZ_FNQV01000006.1"/>
</dbReference>
<evidence type="ECO:0000313" key="3">
    <source>
        <dbReference type="EMBL" id="SEA22136.1"/>
    </source>
</evidence>
<accession>A0A1H3ZEH1</accession>
<protein>
    <submittedName>
        <fullName evidence="3">Cold shock protein (Beta-ribbon, CspA family)</fullName>
    </submittedName>
</protein>
<dbReference type="PROSITE" id="PS00352">
    <property type="entry name" value="CSD_1"/>
    <property type="match status" value="1"/>
</dbReference>
<dbReference type="SUPFAM" id="SSF50249">
    <property type="entry name" value="Nucleic acid-binding proteins"/>
    <property type="match status" value="1"/>
</dbReference>
<dbReference type="InterPro" id="IPR019844">
    <property type="entry name" value="CSD_CS"/>
</dbReference>
<dbReference type="SMART" id="SM00357">
    <property type="entry name" value="CSP"/>
    <property type="match status" value="1"/>
</dbReference>
<dbReference type="PANTHER" id="PTHR46565">
    <property type="entry name" value="COLD SHOCK DOMAIN PROTEIN 2"/>
    <property type="match status" value="1"/>
</dbReference>
<dbReference type="PRINTS" id="PR00050">
    <property type="entry name" value="COLDSHOCK"/>
</dbReference>
<dbReference type="CDD" id="cd04458">
    <property type="entry name" value="CSP_CDS"/>
    <property type="match status" value="1"/>
</dbReference>
<dbReference type="GO" id="GO:0005737">
    <property type="term" value="C:cytoplasm"/>
    <property type="evidence" value="ECO:0007669"/>
    <property type="project" value="UniProtKB-SubCell"/>
</dbReference>
<dbReference type="InterPro" id="IPR011129">
    <property type="entry name" value="CSD"/>
</dbReference>
<dbReference type="Pfam" id="PF00313">
    <property type="entry name" value="CSD"/>
    <property type="match status" value="1"/>
</dbReference>
<dbReference type="AlphaFoldDB" id="A0A1H3ZEH1"/>
<organism evidence="3 4">
    <name type="scientific">Bowdeniella nasicola</name>
    <dbReference type="NCBI Taxonomy" id="208480"/>
    <lineage>
        <taxon>Bacteria</taxon>
        <taxon>Bacillati</taxon>
        <taxon>Actinomycetota</taxon>
        <taxon>Actinomycetes</taxon>
        <taxon>Actinomycetales</taxon>
        <taxon>Actinomycetaceae</taxon>
        <taxon>Bowdeniella</taxon>
    </lineage>
</organism>
<dbReference type="Gene3D" id="2.40.50.140">
    <property type="entry name" value="Nucleic acid-binding proteins"/>
    <property type="match status" value="1"/>
</dbReference>
<feature type="domain" description="CSD" evidence="2">
    <location>
        <begin position="1"/>
        <end position="64"/>
    </location>
</feature>
<dbReference type="Proteomes" id="UP000199288">
    <property type="component" value="Unassembled WGS sequence"/>
</dbReference>
<dbReference type="EMBL" id="FNQV01000006">
    <property type="protein sequence ID" value="SEA22136.1"/>
    <property type="molecule type" value="Genomic_DNA"/>
</dbReference>
<evidence type="ECO:0000313" key="4">
    <source>
        <dbReference type="Proteomes" id="UP000199288"/>
    </source>
</evidence>
<keyword evidence="4" id="KW-1185">Reference proteome</keyword>
<dbReference type="PROSITE" id="PS51857">
    <property type="entry name" value="CSD_2"/>
    <property type="match status" value="1"/>
</dbReference>
<dbReference type="InterPro" id="IPR012340">
    <property type="entry name" value="NA-bd_OB-fold"/>
</dbReference>
<evidence type="ECO:0000256" key="1">
    <source>
        <dbReference type="RuleBase" id="RU000408"/>
    </source>
</evidence>
<reference evidence="4" key="1">
    <citation type="submission" date="2016-10" db="EMBL/GenBank/DDBJ databases">
        <authorList>
            <person name="Varghese N."/>
            <person name="Submissions S."/>
        </authorList>
    </citation>
    <scope>NUCLEOTIDE SEQUENCE [LARGE SCALE GENOMIC DNA]</scope>
    <source>
        <strain evidence="4">KPR-1</strain>
    </source>
</reference>
<dbReference type="PANTHER" id="PTHR46565:SF20">
    <property type="entry name" value="COLD SHOCK DOMAIN-CONTAINING PROTEIN 4"/>
    <property type="match status" value="1"/>
</dbReference>
<evidence type="ECO:0000259" key="2">
    <source>
        <dbReference type="PROSITE" id="PS51857"/>
    </source>
</evidence>
<proteinExistence type="predicted"/>
<gene>
    <name evidence="3" type="ORF">SAMN02910418_01125</name>
</gene>
<dbReference type="GO" id="GO:0003676">
    <property type="term" value="F:nucleic acid binding"/>
    <property type="evidence" value="ECO:0007669"/>
    <property type="project" value="InterPro"/>
</dbReference>